<dbReference type="EMBL" id="CAJOAX010024351">
    <property type="protein sequence ID" value="CAF4217211.1"/>
    <property type="molecule type" value="Genomic_DNA"/>
</dbReference>
<name>A0A820CLU4_9BILA</name>
<evidence type="ECO:0000256" key="1">
    <source>
        <dbReference type="SAM" id="Coils"/>
    </source>
</evidence>
<feature type="coiled-coil region" evidence="1">
    <location>
        <begin position="20"/>
        <end position="77"/>
    </location>
</feature>
<evidence type="ECO:0000313" key="2">
    <source>
        <dbReference type="EMBL" id="CAF4217211.1"/>
    </source>
</evidence>
<reference evidence="2" key="1">
    <citation type="submission" date="2021-02" db="EMBL/GenBank/DDBJ databases">
        <authorList>
            <person name="Nowell W R."/>
        </authorList>
    </citation>
    <scope>NUCLEOTIDE SEQUENCE</scope>
</reference>
<dbReference type="SUPFAM" id="SSF140423">
    <property type="entry name" value="MW0975(SA0943)-like"/>
    <property type="match status" value="1"/>
</dbReference>
<proteinExistence type="predicted"/>
<sequence>MNSLVFSIVEIDFQQNQEYIENLFQEARKTIESLDQSNQENINHTIEQYEIRWKDLCERLNKKLEETERIRNQTQNFIQNCDKHFKQCFNFLSTLTDIQNDSTQISNDKLEKLQTEHIKIFNSLISTIENNLSLAKDLSLILTNEPQIRHQIEQLIQIRNKIKEQFNLTIQQFEELVQRFNISLNENNILETRLTSTLCDI</sequence>
<dbReference type="Gene3D" id="1.20.58.60">
    <property type="match status" value="1"/>
</dbReference>
<organism evidence="2 3">
    <name type="scientific">Rotaria sordida</name>
    <dbReference type="NCBI Taxonomy" id="392033"/>
    <lineage>
        <taxon>Eukaryota</taxon>
        <taxon>Metazoa</taxon>
        <taxon>Spiralia</taxon>
        <taxon>Gnathifera</taxon>
        <taxon>Rotifera</taxon>
        <taxon>Eurotatoria</taxon>
        <taxon>Bdelloidea</taxon>
        <taxon>Philodinida</taxon>
        <taxon>Philodinidae</taxon>
        <taxon>Rotaria</taxon>
    </lineage>
</organism>
<protein>
    <submittedName>
        <fullName evidence="2">Uncharacterized protein</fullName>
    </submittedName>
</protein>
<dbReference type="Proteomes" id="UP000663823">
    <property type="component" value="Unassembled WGS sequence"/>
</dbReference>
<dbReference type="AlphaFoldDB" id="A0A820CLU4"/>
<dbReference type="InterPro" id="IPR036785">
    <property type="entry name" value="YkyA-like_sf"/>
</dbReference>
<comment type="caution">
    <text evidence="2">The sequence shown here is derived from an EMBL/GenBank/DDBJ whole genome shotgun (WGS) entry which is preliminary data.</text>
</comment>
<evidence type="ECO:0000313" key="3">
    <source>
        <dbReference type="Proteomes" id="UP000663823"/>
    </source>
</evidence>
<keyword evidence="1" id="KW-0175">Coiled coil</keyword>
<gene>
    <name evidence="2" type="ORF">OTI717_LOCUS39228</name>
</gene>
<accession>A0A820CLU4</accession>